<dbReference type="Pfam" id="PF00107">
    <property type="entry name" value="ADH_zinc_N"/>
    <property type="match status" value="1"/>
</dbReference>
<dbReference type="RefSeq" id="XP_018126341.1">
    <property type="nucleotide sequence ID" value="XM_018279047.2"/>
</dbReference>
<dbReference type="SMART" id="SM00829">
    <property type="entry name" value="PKS_ER"/>
    <property type="match status" value="1"/>
</dbReference>
<dbReference type="PANTHER" id="PTHR43161">
    <property type="entry name" value="SORBITOL DEHYDROGENASE"/>
    <property type="match status" value="1"/>
</dbReference>
<comment type="cofactor">
    <cofactor evidence="1 8">
        <name>Zn(2+)</name>
        <dbReference type="ChEBI" id="CHEBI:29105"/>
    </cofactor>
</comment>
<reference evidence="11 12" key="1">
    <citation type="submission" date="2016-03" db="EMBL/GenBank/DDBJ databases">
        <title>Comparative genomics of Pseudogymnoascus destructans, the fungus causing white-nose syndrome of bats.</title>
        <authorList>
            <person name="Palmer J.M."/>
            <person name="Drees K.P."/>
            <person name="Foster J.T."/>
            <person name="Lindner D.L."/>
        </authorList>
    </citation>
    <scope>NUCLEOTIDE SEQUENCE [LARGE SCALE GENOMIC DNA]</scope>
    <source>
        <strain evidence="11 12">UAMH 10579</strain>
    </source>
</reference>
<dbReference type="InterPro" id="IPR013154">
    <property type="entry name" value="ADH-like_N"/>
</dbReference>
<dbReference type="OrthoDB" id="5363962at2759"/>
<evidence type="ECO:0000256" key="8">
    <source>
        <dbReference type="RuleBase" id="RU361277"/>
    </source>
</evidence>
<dbReference type="GO" id="GO:0006062">
    <property type="term" value="P:sorbitol catabolic process"/>
    <property type="evidence" value="ECO:0007669"/>
    <property type="project" value="TreeGrafter"/>
</dbReference>
<evidence type="ECO:0000256" key="4">
    <source>
        <dbReference type="ARBA" id="ARBA00022723"/>
    </source>
</evidence>
<feature type="region of interest" description="Disordered" evidence="9">
    <location>
        <begin position="257"/>
        <end position="278"/>
    </location>
</feature>
<evidence type="ECO:0000256" key="3">
    <source>
        <dbReference type="ARBA" id="ARBA00008072"/>
    </source>
</evidence>
<dbReference type="PROSITE" id="PS00059">
    <property type="entry name" value="ADH_ZINC"/>
    <property type="match status" value="1"/>
</dbReference>
<organism evidence="11 12">
    <name type="scientific">Pseudogymnoascus verrucosus</name>
    <dbReference type="NCBI Taxonomy" id="342668"/>
    <lineage>
        <taxon>Eukaryota</taxon>
        <taxon>Fungi</taxon>
        <taxon>Dikarya</taxon>
        <taxon>Ascomycota</taxon>
        <taxon>Pezizomycotina</taxon>
        <taxon>Leotiomycetes</taxon>
        <taxon>Thelebolales</taxon>
        <taxon>Thelebolaceae</taxon>
        <taxon>Pseudogymnoascus</taxon>
    </lineage>
</organism>
<dbReference type="GeneID" id="28843021"/>
<evidence type="ECO:0000259" key="10">
    <source>
        <dbReference type="SMART" id="SM00829"/>
    </source>
</evidence>
<dbReference type="GO" id="GO:0003939">
    <property type="term" value="F:L-iditol 2-dehydrogenase (NAD+) activity"/>
    <property type="evidence" value="ECO:0007669"/>
    <property type="project" value="TreeGrafter"/>
</dbReference>
<keyword evidence="12" id="KW-1185">Reference proteome</keyword>
<evidence type="ECO:0000256" key="9">
    <source>
        <dbReference type="SAM" id="MobiDB-lite"/>
    </source>
</evidence>
<dbReference type="InterPro" id="IPR011032">
    <property type="entry name" value="GroES-like_sf"/>
</dbReference>
<evidence type="ECO:0000256" key="7">
    <source>
        <dbReference type="ARBA" id="ARBA00023027"/>
    </source>
</evidence>
<dbReference type="Pfam" id="PF08240">
    <property type="entry name" value="ADH_N"/>
    <property type="match status" value="1"/>
</dbReference>
<feature type="domain" description="Enoyl reductase (ER)" evidence="10">
    <location>
        <begin position="40"/>
        <end position="441"/>
    </location>
</feature>
<evidence type="ECO:0000313" key="11">
    <source>
        <dbReference type="EMBL" id="OBT92608.1"/>
    </source>
</evidence>
<keyword evidence="4 8" id="KW-0479">Metal-binding</keyword>
<dbReference type="InterPro" id="IPR013149">
    <property type="entry name" value="ADH-like_C"/>
</dbReference>
<gene>
    <name evidence="11" type="ORF">VE01_09635</name>
</gene>
<evidence type="ECO:0000256" key="5">
    <source>
        <dbReference type="ARBA" id="ARBA00022833"/>
    </source>
</evidence>
<dbReference type="InterPro" id="IPR036291">
    <property type="entry name" value="NAD(P)-bd_dom_sf"/>
</dbReference>
<dbReference type="Proteomes" id="UP000091956">
    <property type="component" value="Unassembled WGS sequence"/>
</dbReference>
<keyword evidence="6" id="KW-0560">Oxidoreductase</keyword>
<dbReference type="PANTHER" id="PTHR43161:SF7">
    <property type="entry name" value="SORBITOL DEHYDROGENASE"/>
    <property type="match status" value="1"/>
</dbReference>
<dbReference type="STRING" id="342668.A0A1B8G9V5"/>
<dbReference type="InterPro" id="IPR002328">
    <property type="entry name" value="ADH_Zn_CS"/>
</dbReference>
<evidence type="ECO:0000256" key="1">
    <source>
        <dbReference type="ARBA" id="ARBA00001947"/>
    </source>
</evidence>
<evidence type="ECO:0000313" key="12">
    <source>
        <dbReference type="Proteomes" id="UP000091956"/>
    </source>
</evidence>
<dbReference type="CDD" id="cd05285">
    <property type="entry name" value="sorbitol_DH"/>
    <property type="match status" value="1"/>
</dbReference>
<protein>
    <recommendedName>
        <fullName evidence="10">Enoyl reductase (ER) domain-containing protein</fullName>
    </recommendedName>
</protein>
<dbReference type="Gene3D" id="3.90.180.10">
    <property type="entry name" value="Medium-chain alcohol dehydrogenases, catalytic domain"/>
    <property type="match status" value="1"/>
</dbReference>
<keyword evidence="5 8" id="KW-0862">Zinc</keyword>
<comment type="similarity">
    <text evidence="3 8">Belongs to the zinc-containing alcohol dehydrogenase family.</text>
</comment>
<reference evidence="12" key="2">
    <citation type="journal article" date="2018" name="Nat. Commun.">
        <title>Extreme sensitivity to ultraviolet light in the fungal pathogen causing white-nose syndrome of bats.</title>
        <authorList>
            <person name="Palmer J.M."/>
            <person name="Drees K.P."/>
            <person name="Foster J.T."/>
            <person name="Lindner D.L."/>
        </authorList>
    </citation>
    <scope>NUCLEOTIDE SEQUENCE [LARGE SCALE GENOMIC DNA]</scope>
    <source>
        <strain evidence="12">UAMH 10579</strain>
    </source>
</reference>
<proteinExistence type="inferred from homology"/>
<dbReference type="SUPFAM" id="SSF51735">
    <property type="entry name" value="NAD(P)-binding Rossmann-fold domains"/>
    <property type="match status" value="1"/>
</dbReference>
<accession>A0A1B8G9V5</accession>
<name>A0A1B8G9V5_9PEZI</name>
<dbReference type="AlphaFoldDB" id="A0A1B8G9V5"/>
<dbReference type="GO" id="GO:0008270">
    <property type="term" value="F:zinc ion binding"/>
    <property type="evidence" value="ECO:0007669"/>
    <property type="project" value="InterPro"/>
</dbReference>
<comment type="pathway">
    <text evidence="2">Carbohydrate degradation.</text>
</comment>
<dbReference type="Gene3D" id="3.40.50.720">
    <property type="entry name" value="NAD(P)-binding Rossmann-like Domain"/>
    <property type="match status" value="2"/>
</dbReference>
<keyword evidence="7" id="KW-0520">NAD</keyword>
<evidence type="ECO:0000256" key="2">
    <source>
        <dbReference type="ARBA" id="ARBA00004921"/>
    </source>
</evidence>
<dbReference type="EMBL" id="KV460265">
    <property type="protein sequence ID" value="OBT92608.1"/>
    <property type="molecule type" value="Genomic_DNA"/>
</dbReference>
<sequence>MAPCATSEEPQGLMSSVSMVEERVITKAVTMPIQASVLHGPRDIRLETRHIAPPQDDELQIAIKATGICGSDVSYYKKFANGDLCACSPLSLGHESSGVVVAIGSHVKNFTLGDRVALEVGIPCGNCGVCREGRYNLCKKMRFRSSAKSVPHFQGTLQERINHPARWCYKLPDTVSFAAAALLEPLSVAIHAVTRASVTSGTSALVLGAGTVGLLTAAMARQSGCHTVTIADLSAPRVAYALAHGFATHGYVVPPSSLSPSTTSSGTSTPASSSTAPLSTPISRYAETTLQLAAAKALAAELIGVTQKAPEDDDMDDVGVDYTFECTGVEACMQTSLYATRPGGKAVIVGMGTPIQTLPLSAAQLREVDLVGVFRYANTYERAIRVVEGGARMRAQGLGGFPDLDGMVTHRIKGLGDAQKGMELACRTMDREGGLVVKVVIET</sequence>
<dbReference type="InterPro" id="IPR045306">
    <property type="entry name" value="SDH-like"/>
</dbReference>
<dbReference type="SUPFAM" id="SSF50129">
    <property type="entry name" value="GroES-like"/>
    <property type="match status" value="1"/>
</dbReference>
<dbReference type="InterPro" id="IPR020843">
    <property type="entry name" value="ER"/>
</dbReference>
<evidence type="ECO:0000256" key="6">
    <source>
        <dbReference type="ARBA" id="ARBA00023002"/>
    </source>
</evidence>